<dbReference type="HOGENOM" id="CLU_1371961_0_0_1"/>
<protein>
    <submittedName>
        <fullName evidence="2">Uncharacterized protein</fullName>
    </submittedName>
</protein>
<dbReference type="KEGG" id="bcom:BAUCODRAFT_121184"/>
<feature type="compositionally biased region" description="Low complexity" evidence="1">
    <location>
        <begin position="137"/>
        <end position="151"/>
    </location>
</feature>
<dbReference type="AlphaFoldDB" id="M2LUN5"/>
<feature type="region of interest" description="Disordered" evidence="1">
    <location>
        <begin position="91"/>
        <end position="151"/>
    </location>
</feature>
<evidence type="ECO:0000313" key="2">
    <source>
        <dbReference type="EMBL" id="EMC98307.1"/>
    </source>
</evidence>
<reference evidence="2 3" key="1">
    <citation type="journal article" date="2012" name="PLoS Pathog.">
        <title>Diverse lifestyles and strategies of plant pathogenesis encoded in the genomes of eighteen Dothideomycetes fungi.</title>
        <authorList>
            <person name="Ohm R.A."/>
            <person name="Feau N."/>
            <person name="Henrissat B."/>
            <person name="Schoch C.L."/>
            <person name="Horwitz B.A."/>
            <person name="Barry K.W."/>
            <person name="Condon B.J."/>
            <person name="Copeland A.C."/>
            <person name="Dhillon B."/>
            <person name="Glaser F."/>
            <person name="Hesse C.N."/>
            <person name="Kosti I."/>
            <person name="LaButti K."/>
            <person name="Lindquist E.A."/>
            <person name="Lucas S."/>
            <person name="Salamov A.A."/>
            <person name="Bradshaw R.E."/>
            <person name="Ciuffetti L."/>
            <person name="Hamelin R.C."/>
            <person name="Kema G.H.J."/>
            <person name="Lawrence C."/>
            <person name="Scott J.A."/>
            <person name="Spatafora J.W."/>
            <person name="Turgeon B.G."/>
            <person name="de Wit P.J.G.M."/>
            <person name="Zhong S."/>
            <person name="Goodwin S.B."/>
            <person name="Grigoriev I.V."/>
        </authorList>
    </citation>
    <scope>NUCLEOTIDE SEQUENCE [LARGE SCALE GENOMIC DNA]</scope>
    <source>
        <strain evidence="2 3">UAMH 10762</strain>
    </source>
</reference>
<keyword evidence="3" id="KW-1185">Reference proteome</keyword>
<evidence type="ECO:0000256" key="1">
    <source>
        <dbReference type="SAM" id="MobiDB-lite"/>
    </source>
</evidence>
<sequence length="199" mass="21057">MYHMAIPGLAWYEEYNAFLQRGTKLWTGMAMEYWVCEVPTTEREYASLVGAVTSRFFDMSFGDAAAPTIVPEDSISYRGGDSILEEVNGIGMDDASDTVPNAGEEPVSTGGDDEDSSGSDCSGDGDAPDDESNLVVDSANANGSDGSSAVGNWVENGEAPGANPIVSTTPQYPVATTRAFCWVTCVRSSSTVVVFKRSS</sequence>
<dbReference type="Proteomes" id="UP000011761">
    <property type="component" value="Unassembled WGS sequence"/>
</dbReference>
<dbReference type="GeneID" id="19107577"/>
<proteinExistence type="predicted"/>
<accession>M2LUN5</accession>
<dbReference type="EMBL" id="KB445553">
    <property type="protein sequence ID" value="EMC98307.1"/>
    <property type="molecule type" value="Genomic_DNA"/>
</dbReference>
<evidence type="ECO:0000313" key="3">
    <source>
        <dbReference type="Proteomes" id="UP000011761"/>
    </source>
</evidence>
<name>M2LUN5_BAUPA</name>
<organism evidence="2 3">
    <name type="scientific">Baudoinia panamericana (strain UAMH 10762)</name>
    <name type="common">Angels' share fungus</name>
    <name type="synonym">Baudoinia compniacensis (strain UAMH 10762)</name>
    <dbReference type="NCBI Taxonomy" id="717646"/>
    <lineage>
        <taxon>Eukaryota</taxon>
        <taxon>Fungi</taxon>
        <taxon>Dikarya</taxon>
        <taxon>Ascomycota</taxon>
        <taxon>Pezizomycotina</taxon>
        <taxon>Dothideomycetes</taxon>
        <taxon>Dothideomycetidae</taxon>
        <taxon>Mycosphaerellales</taxon>
        <taxon>Teratosphaeriaceae</taxon>
        <taxon>Baudoinia</taxon>
    </lineage>
</organism>
<gene>
    <name evidence="2" type="ORF">BAUCODRAFT_121184</name>
</gene>
<dbReference type="RefSeq" id="XP_007674992.1">
    <property type="nucleotide sequence ID" value="XM_007676802.1"/>
</dbReference>